<feature type="compositionally biased region" description="Low complexity" evidence="1">
    <location>
        <begin position="79"/>
        <end position="89"/>
    </location>
</feature>
<dbReference type="Proteomes" id="UP000219286">
    <property type="component" value="Unassembled WGS sequence"/>
</dbReference>
<reference evidence="2 3" key="1">
    <citation type="journal article" date="2015" name="Genome Announc.">
        <title>Genome sequence and annotation of Trichoderma parareesei, the ancestor of the cellulase producer Trichoderma reesei.</title>
        <authorList>
            <person name="Yang D."/>
            <person name="Pomraning K."/>
            <person name="Kopchinskiy A."/>
            <person name="Karimi Aghcheh R."/>
            <person name="Atanasova L."/>
            <person name="Chenthamara K."/>
            <person name="Baker S.E."/>
            <person name="Zhang R."/>
            <person name="Shen Q."/>
            <person name="Freitag M."/>
            <person name="Kubicek C.P."/>
            <person name="Druzhinina I.S."/>
        </authorList>
    </citation>
    <scope>NUCLEOTIDE SEQUENCE [LARGE SCALE GENOMIC DNA]</scope>
    <source>
        <strain evidence="2 3">CBS 125925</strain>
    </source>
</reference>
<evidence type="ECO:0000256" key="1">
    <source>
        <dbReference type="SAM" id="MobiDB-lite"/>
    </source>
</evidence>
<feature type="region of interest" description="Disordered" evidence="1">
    <location>
        <begin position="70"/>
        <end position="95"/>
    </location>
</feature>
<protein>
    <submittedName>
        <fullName evidence="2">Uncharacterized protein</fullName>
    </submittedName>
</protein>
<comment type="caution">
    <text evidence="2">The sequence shown here is derived from an EMBL/GenBank/DDBJ whole genome shotgun (WGS) entry which is preliminary data.</text>
</comment>
<proteinExistence type="predicted"/>
<evidence type="ECO:0000313" key="3">
    <source>
        <dbReference type="Proteomes" id="UP000219286"/>
    </source>
</evidence>
<dbReference type="AlphaFoldDB" id="A0A2H2ZBH6"/>
<dbReference type="EMBL" id="LFMI01000567">
    <property type="protein sequence ID" value="OTA05067.1"/>
    <property type="molecule type" value="Genomic_DNA"/>
</dbReference>
<organism evidence="2 3">
    <name type="scientific">Trichoderma parareesei</name>
    <name type="common">Filamentous fungus</name>
    <dbReference type="NCBI Taxonomy" id="858221"/>
    <lineage>
        <taxon>Eukaryota</taxon>
        <taxon>Fungi</taxon>
        <taxon>Dikarya</taxon>
        <taxon>Ascomycota</taxon>
        <taxon>Pezizomycotina</taxon>
        <taxon>Sordariomycetes</taxon>
        <taxon>Hypocreomycetidae</taxon>
        <taxon>Hypocreales</taxon>
        <taxon>Hypocreaceae</taxon>
        <taxon>Trichoderma</taxon>
    </lineage>
</organism>
<evidence type="ECO:0000313" key="2">
    <source>
        <dbReference type="EMBL" id="OTA05067.1"/>
    </source>
</evidence>
<gene>
    <name evidence="2" type="ORF">A9Z42_0056890</name>
</gene>
<accession>A0A2H2ZBH6</accession>
<sequence length="95" mass="9669">MADALEVVLMLVAGDAGAGAELVLPAPQRTQSVSQSFSHDKSISVGDDWPGRTLAWPKCPHSTPLADAGCSARSQVTASTSRGRVPSGGVSVGDH</sequence>
<keyword evidence="3" id="KW-1185">Reference proteome</keyword>
<name>A0A2H2ZBH6_TRIPA</name>